<dbReference type="Pfam" id="PF00155">
    <property type="entry name" value="Aminotran_1_2"/>
    <property type="match status" value="1"/>
</dbReference>
<dbReference type="InterPro" id="IPR015424">
    <property type="entry name" value="PyrdxlP-dep_Trfase"/>
</dbReference>
<protein>
    <recommendedName>
        <fullName evidence="7">Aminotransferase class I/classII large domain-containing protein</fullName>
    </recommendedName>
</protein>
<reference evidence="8 9" key="1">
    <citation type="journal article" date="2009" name="Nature">
        <title>Evolution of pathogenicity and sexual reproduction in eight Candida genomes.</title>
        <authorList>
            <person name="Butler G."/>
            <person name="Rasmussen M.D."/>
            <person name="Lin M.F."/>
            <person name="Santos M.A."/>
            <person name="Sakthikumar S."/>
            <person name="Munro C.A."/>
            <person name="Rheinbay E."/>
            <person name="Grabherr M."/>
            <person name="Forche A."/>
            <person name="Reedy J.L."/>
            <person name="Agrafioti I."/>
            <person name="Arnaud M.B."/>
            <person name="Bates S."/>
            <person name="Brown A.J."/>
            <person name="Brunke S."/>
            <person name="Costanzo M.C."/>
            <person name="Fitzpatrick D.A."/>
            <person name="de Groot P.W."/>
            <person name="Harris D."/>
            <person name="Hoyer L.L."/>
            <person name="Hube B."/>
            <person name="Klis F.M."/>
            <person name="Kodira C."/>
            <person name="Lennard N."/>
            <person name="Logue M.E."/>
            <person name="Martin R."/>
            <person name="Neiman A.M."/>
            <person name="Nikolaou E."/>
            <person name="Quail M.A."/>
            <person name="Quinn J."/>
            <person name="Santos M.C."/>
            <person name="Schmitzberger F.F."/>
            <person name="Sherlock G."/>
            <person name="Shah P."/>
            <person name="Silverstein K.A."/>
            <person name="Skrzypek M.S."/>
            <person name="Soll D."/>
            <person name="Staggs R."/>
            <person name="Stansfield I."/>
            <person name="Stumpf M.P."/>
            <person name="Sudbery P.E."/>
            <person name="Srikantha T."/>
            <person name="Zeng Q."/>
            <person name="Berman J."/>
            <person name="Berriman M."/>
            <person name="Heitman J."/>
            <person name="Gow N.A."/>
            <person name="Lorenz M.C."/>
            <person name="Birren B.W."/>
            <person name="Kellis M."/>
            <person name="Cuomo C.A."/>
        </authorList>
    </citation>
    <scope>NUCLEOTIDE SEQUENCE [LARGE SCALE GENOMIC DNA]</scope>
    <source>
        <strain evidence="9">ATCC 11503 / BCRC 21390 / CBS 2605 / JCM 1781 / NBRC 1676 / NRRL YB-4239</strain>
    </source>
</reference>
<dbReference type="OrthoDB" id="6752799at2759"/>
<keyword evidence="6" id="KW-0663">Pyridoxal phosphate</keyword>
<accession>A5E3K7</accession>
<proteinExistence type="inferred from homology"/>
<dbReference type="InterPro" id="IPR015421">
    <property type="entry name" value="PyrdxlP-dep_Trfase_major"/>
</dbReference>
<dbReference type="PRINTS" id="PR00799">
    <property type="entry name" value="TRANSAMINASE"/>
</dbReference>
<organism evidence="8 9">
    <name type="scientific">Lodderomyces elongisporus (strain ATCC 11503 / CBS 2605 / JCM 1781 / NBRC 1676 / NRRL YB-4239)</name>
    <name type="common">Yeast</name>
    <name type="synonym">Saccharomyces elongisporus</name>
    <dbReference type="NCBI Taxonomy" id="379508"/>
    <lineage>
        <taxon>Eukaryota</taxon>
        <taxon>Fungi</taxon>
        <taxon>Dikarya</taxon>
        <taxon>Ascomycota</taxon>
        <taxon>Saccharomycotina</taxon>
        <taxon>Pichiomycetes</taxon>
        <taxon>Debaryomycetaceae</taxon>
        <taxon>Candida/Lodderomyces clade</taxon>
        <taxon>Lodderomyces</taxon>
    </lineage>
</organism>
<dbReference type="AlphaFoldDB" id="A5E3K7"/>
<dbReference type="HOGENOM" id="CLU_032440_0_2_1"/>
<dbReference type="KEGG" id="lel:PVL30_003919"/>
<dbReference type="GO" id="GO:0005829">
    <property type="term" value="C:cytosol"/>
    <property type="evidence" value="ECO:0007669"/>
    <property type="project" value="TreeGrafter"/>
</dbReference>
<evidence type="ECO:0000256" key="2">
    <source>
        <dbReference type="ARBA" id="ARBA00007441"/>
    </source>
</evidence>
<feature type="domain" description="Aminotransferase class I/classII large" evidence="7">
    <location>
        <begin position="10"/>
        <end position="284"/>
    </location>
</feature>
<dbReference type="EMBL" id="CH981529">
    <property type="protein sequence ID" value="EDK46015.1"/>
    <property type="molecule type" value="Genomic_DNA"/>
</dbReference>
<dbReference type="eggNOG" id="KOG1412">
    <property type="taxonomic scope" value="Eukaryota"/>
</dbReference>
<dbReference type="InterPro" id="IPR004839">
    <property type="entry name" value="Aminotransferase_I/II_large"/>
</dbReference>
<evidence type="ECO:0000259" key="7">
    <source>
        <dbReference type="Pfam" id="PF00155"/>
    </source>
</evidence>
<dbReference type="SUPFAM" id="SSF53383">
    <property type="entry name" value="PLP-dependent transferases"/>
    <property type="match status" value="1"/>
</dbReference>
<keyword evidence="4" id="KW-0032">Aminotransferase</keyword>
<name>A5E3K7_LODEL</name>
<dbReference type="InterPro" id="IPR000796">
    <property type="entry name" value="Asp_trans"/>
</dbReference>
<dbReference type="STRING" id="379508.A5E3K7"/>
<dbReference type="InParanoid" id="A5E3K7"/>
<dbReference type="PANTHER" id="PTHR11879:SF55">
    <property type="entry name" value="GLUTAMATE OXALOACETATE TRANSAMINASE 1, ISOFORM B"/>
    <property type="match status" value="1"/>
</dbReference>
<dbReference type="GeneID" id="5231368"/>
<dbReference type="Gene3D" id="3.90.1150.10">
    <property type="entry name" value="Aspartate Aminotransferase, domain 1"/>
    <property type="match status" value="1"/>
</dbReference>
<comment type="similarity">
    <text evidence="2">Belongs to the class-I pyridoxal-phosphate-dependent aminotransferase family.</text>
</comment>
<gene>
    <name evidence="8" type="ORF">LELG_04194</name>
</gene>
<dbReference type="GO" id="GO:0030170">
    <property type="term" value="F:pyridoxal phosphate binding"/>
    <property type="evidence" value="ECO:0007669"/>
    <property type="project" value="InterPro"/>
</dbReference>
<dbReference type="Gene3D" id="3.40.640.10">
    <property type="entry name" value="Type I PLP-dependent aspartate aminotransferase-like (Major domain)"/>
    <property type="match status" value="1"/>
</dbReference>
<evidence type="ECO:0000313" key="8">
    <source>
        <dbReference type="EMBL" id="EDK46015.1"/>
    </source>
</evidence>
<keyword evidence="9" id="KW-1185">Reference proteome</keyword>
<dbReference type="CDD" id="cd00609">
    <property type="entry name" value="AAT_like"/>
    <property type="match status" value="1"/>
</dbReference>
<evidence type="ECO:0000256" key="5">
    <source>
        <dbReference type="ARBA" id="ARBA00022679"/>
    </source>
</evidence>
<sequence length="291" mass="32931">MAMLFLKEAGFTEYYIGVPTWQNYQPMVESIGCKVAKLYNYYDEKTKSLDFQSIRAAAEAAPQGTVFLLQTCCHNPTGSDLSQDQWVELVKIIKQRKLVPLLDTAYQGFGSGDLDKDAWPIRYIYSQGLEFVVCQSFSKNMGLYSERVGSCHVVMGDQQYKPAVQSNLVALFRHESSFAPAFGARLAAIILNNPELEEQWRGEVAECTRRLKELRRAVLDRLTKLGTPGNWTNVVEQNGLFWFSGLTKEQNDKLVAKHVYSTNMGRVNVAGLNFNTVDHFCKAIDQVVRED</sequence>
<dbReference type="GO" id="GO:0004069">
    <property type="term" value="F:L-aspartate:2-oxoglutarate aminotransferase activity"/>
    <property type="evidence" value="ECO:0007669"/>
    <property type="project" value="TreeGrafter"/>
</dbReference>
<dbReference type="OMA" id="YSIYLCE"/>
<evidence type="ECO:0000313" key="9">
    <source>
        <dbReference type="Proteomes" id="UP000001996"/>
    </source>
</evidence>
<dbReference type="VEuPathDB" id="FungiDB:LELG_04194"/>
<comment type="subunit">
    <text evidence="3">Homodimer.</text>
</comment>
<dbReference type="GO" id="GO:0006532">
    <property type="term" value="P:aspartate biosynthetic process"/>
    <property type="evidence" value="ECO:0007669"/>
    <property type="project" value="TreeGrafter"/>
</dbReference>
<dbReference type="InterPro" id="IPR015422">
    <property type="entry name" value="PyrdxlP-dep_Trfase_small"/>
</dbReference>
<evidence type="ECO:0000256" key="6">
    <source>
        <dbReference type="ARBA" id="ARBA00022898"/>
    </source>
</evidence>
<evidence type="ECO:0000256" key="1">
    <source>
        <dbReference type="ARBA" id="ARBA00001933"/>
    </source>
</evidence>
<dbReference type="PANTHER" id="PTHR11879">
    <property type="entry name" value="ASPARTATE AMINOTRANSFERASE"/>
    <property type="match status" value="1"/>
</dbReference>
<evidence type="ECO:0000256" key="3">
    <source>
        <dbReference type="ARBA" id="ARBA00011738"/>
    </source>
</evidence>
<evidence type="ECO:0000256" key="4">
    <source>
        <dbReference type="ARBA" id="ARBA00022576"/>
    </source>
</evidence>
<dbReference type="Proteomes" id="UP000001996">
    <property type="component" value="Unassembled WGS sequence"/>
</dbReference>
<comment type="cofactor">
    <cofactor evidence="1">
        <name>pyridoxal 5'-phosphate</name>
        <dbReference type="ChEBI" id="CHEBI:597326"/>
    </cofactor>
</comment>
<keyword evidence="5" id="KW-0808">Transferase</keyword>